<dbReference type="OrthoDB" id="7064119at2"/>
<keyword evidence="2" id="KW-1185">Reference proteome</keyword>
<dbReference type="InterPro" id="IPR007710">
    <property type="entry name" value="Nucleoside_deoxyribTrfase"/>
</dbReference>
<dbReference type="Proteomes" id="UP000266113">
    <property type="component" value="Unassembled WGS sequence"/>
</dbReference>
<evidence type="ECO:0008006" key="3">
    <source>
        <dbReference type="Google" id="ProtNLM"/>
    </source>
</evidence>
<evidence type="ECO:0000313" key="2">
    <source>
        <dbReference type="Proteomes" id="UP000266113"/>
    </source>
</evidence>
<dbReference type="AlphaFoldDB" id="A0A398DK13"/>
<accession>A0A398DK13</accession>
<dbReference type="Pfam" id="PF05014">
    <property type="entry name" value="Nuc_deoxyrib_tr"/>
    <property type="match status" value="1"/>
</dbReference>
<gene>
    <name evidence="1" type="ORF">SMC1_09360</name>
</gene>
<dbReference type="SUPFAM" id="SSF52309">
    <property type="entry name" value="N-(deoxy)ribosyltransferase-like"/>
    <property type="match status" value="1"/>
</dbReference>
<dbReference type="Gene3D" id="3.40.50.450">
    <property type="match status" value="1"/>
</dbReference>
<name>A0A398DK13_9BACT</name>
<protein>
    <recommendedName>
        <fullName evidence="3">Nucleoside 2-deoxyribosyltransferase</fullName>
    </recommendedName>
</protein>
<evidence type="ECO:0000313" key="1">
    <source>
        <dbReference type="EMBL" id="RIE15892.1"/>
    </source>
</evidence>
<dbReference type="EMBL" id="QXIY01000043">
    <property type="protein sequence ID" value="RIE15892.1"/>
    <property type="molecule type" value="Genomic_DNA"/>
</dbReference>
<reference evidence="1 2" key="1">
    <citation type="submission" date="2018-09" db="EMBL/GenBank/DDBJ databases">
        <title>Discovery and Ecogenomic Context for Candidatus Cryosericales, a Global Caldiserica Order Active in Thawing Permafrost.</title>
        <authorList>
            <person name="Martinez M.A."/>
            <person name="Woodcroft B.J."/>
            <person name="Ignacio Espinoza J.C."/>
            <person name="Zayed A."/>
            <person name="Singleton C.M."/>
            <person name="Boyd J."/>
            <person name="Li Y.-F."/>
            <person name="Purvine S."/>
            <person name="Maughan H."/>
            <person name="Hodgkins S.B."/>
            <person name="Anderson D."/>
            <person name="Sederholm M."/>
            <person name="Temperton B."/>
            <person name="Saleska S.R."/>
            <person name="Tyson G.W."/>
            <person name="Rich V.I."/>
        </authorList>
    </citation>
    <scope>NUCLEOTIDE SEQUENCE [LARGE SCALE GENOMIC DNA]</scope>
    <source>
        <strain evidence="1 2">SMC1</strain>
    </source>
</reference>
<organism evidence="1 2">
    <name type="scientific">Candidatus Cryosericum septentrionale</name>
    <dbReference type="NCBI Taxonomy" id="2290913"/>
    <lineage>
        <taxon>Bacteria</taxon>
        <taxon>Pseudomonadati</taxon>
        <taxon>Caldisericota/Cryosericota group</taxon>
        <taxon>Candidatus Cryosericota</taxon>
        <taxon>Candidatus Cryosericia</taxon>
        <taxon>Candidatus Cryosericales</taxon>
        <taxon>Candidatus Cryosericaceae</taxon>
        <taxon>Candidatus Cryosericum</taxon>
    </lineage>
</organism>
<comment type="caution">
    <text evidence="1">The sequence shown here is derived from an EMBL/GenBank/DDBJ whole genome shotgun (WGS) entry which is preliminary data.</text>
</comment>
<sequence length="130" mass="14104">MRCIYLAHAVTNAASGYEDMRVAIRTAVPDAKCIEPEGRLLPEIIAETAFDGIKACDVLVADISEYSIGVGVEIGYAFGLGKQIVLIAKETAKDEISPFLRGIAPDILFYSSVGDLSRQLARALRRDNFP</sequence>
<proteinExistence type="predicted"/>